<evidence type="ECO:0000259" key="1">
    <source>
        <dbReference type="Pfam" id="PF04773"/>
    </source>
</evidence>
<gene>
    <name evidence="3" type="ORF">MM239_13605</name>
</gene>
<dbReference type="Pfam" id="PF16344">
    <property type="entry name" value="FecR_C"/>
    <property type="match status" value="1"/>
</dbReference>
<dbReference type="Proteomes" id="UP001165489">
    <property type="component" value="Unassembled WGS sequence"/>
</dbReference>
<evidence type="ECO:0000259" key="2">
    <source>
        <dbReference type="Pfam" id="PF16344"/>
    </source>
</evidence>
<accession>A0ABS9V389</accession>
<dbReference type="PANTHER" id="PTHR30273:SF2">
    <property type="entry name" value="PROTEIN FECR"/>
    <property type="match status" value="1"/>
</dbReference>
<dbReference type="EMBL" id="JAKZGP010000037">
    <property type="protein sequence ID" value="MCH7410438.1"/>
    <property type="molecule type" value="Genomic_DNA"/>
</dbReference>
<dbReference type="Pfam" id="PF04773">
    <property type="entry name" value="FecR"/>
    <property type="match status" value="1"/>
</dbReference>
<dbReference type="PANTHER" id="PTHR30273">
    <property type="entry name" value="PERIPLASMIC SIGNAL SENSOR AND SIGMA FACTOR ACTIVATOR FECR-RELATED"/>
    <property type="match status" value="1"/>
</dbReference>
<feature type="domain" description="FecR protein" evidence="1">
    <location>
        <begin position="113"/>
        <end position="205"/>
    </location>
</feature>
<proteinExistence type="predicted"/>
<dbReference type="Gene3D" id="2.60.120.1440">
    <property type="match status" value="1"/>
</dbReference>
<protein>
    <submittedName>
        <fullName evidence="3">FecR domain-containing protein</fullName>
    </submittedName>
</protein>
<sequence length="329" mass="37238">MKNQFERQKAIQILIAKSLRGKLDLKEKEILDHWYEQQGDKVIYKGSIEKKLNKKRAFKKVEKKLFGSNPKIPFWIKVAASIVCISMMMYLLSNSIQTQEAGTNDYNLGFRKIENENGMRKQVILSDGSKVLLNGKSTLSIRQNFAKERIVFLSGEAFFEVMSDSLKPFRVFTDLTITEVLGTTFSIKTHGAANEKIAVNQGKVKVTSKSQDHNQNIKSKTLNASEAVEYSLTDGLSKVNQIDPKTTFGWVNGVLYFENKPILEVLETLAGWYGLEETDFSQVNTDCKVTGSYTKVTLKEILESIKYATEINYELNGKKLKVKQGKCKG</sequence>
<comment type="caution">
    <text evidence="3">The sequence shown here is derived from an EMBL/GenBank/DDBJ whole genome shotgun (WGS) entry which is preliminary data.</text>
</comment>
<keyword evidence="4" id="KW-1185">Reference proteome</keyword>
<dbReference type="InterPro" id="IPR012373">
    <property type="entry name" value="Ferrdict_sens_TM"/>
</dbReference>
<dbReference type="InterPro" id="IPR006860">
    <property type="entry name" value="FecR"/>
</dbReference>
<evidence type="ECO:0000313" key="3">
    <source>
        <dbReference type="EMBL" id="MCH7410438.1"/>
    </source>
</evidence>
<reference evidence="3" key="1">
    <citation type="submission" date="2022-03" db="EMBL/GenBank/DDBJ databases">
        <title>De novo assembled genomes of Belliella spp. (Cyclobacteriaceae) strains.</title>
        <authorList>
            <person name="Szabo A."/>
            <person name="Korponai K."/>
            <person name="Felfoldi T."/>
        </authorList>
    </citation>
    <scope>NUCLEOTIDE SEQUENCE</scope>
    <source>
        <strain evidence="3">DSM 111904</strain>
    </source>
</reference>
<dbReference type="PIRSF" id="PIRSF018266">
    <property type="entry name" value="FecR"/>
    <property type="match status" value="1"/>
</dbReference>
<evidence type="ECO:0000313" key="4">
    <source>
        <dbReference type="Proteomes" id="UP001165489"/>
    </source>
</evidence>
<dbReference type="Gene3D" id="3.55.50.30">
    <property type="match status" value="1"/>
</dbReference>
<dbReference type="RefSeq" id="WP_241348801.1">
    <property type="nucleotide sequence ID" value="NZ_JAKZGP010000037.1"/>
</dbReference>
<feature type="domain" description="Protein FecR C-terminal" evidence="2">
    <location>
        <begin position="255"/>
        <end position="320"/>
    </location>
</feature>
<organism evidence="3 4">
    <name type="scientific">Belliella filtrata</name>
    <dbReference type="NCBI Taxonomy" id="2923435"/>
    <lineage>
        <taxon>Bacteria</taxon>
        <taxon>Pseudomonadati</taxon>
        <taxon>Bacteroidota</taxon>
        <taxon>Cytophagia</taxon>
        <taxon>Cytophagales</taxon>
        <taxon>Cyclobacteriaceae</taxon>
        <taxon>Belliella</taxon>
    </lineage>
</organism>
<dbReference type="InterPro" id="IPR032508">
    <property type="entry name" value="FecR_C"/>
</dbReference>
<name>A0ABS9V389_9BACT</name>